<dbReference type="RefSeq" id="WP_134341564.1">
    <property type="nucleotide sequence ID" value="NZ_SOPW01000028.1"/>
</dbReference>
<sequence>MNENYVTQAENTFPHNYYYPPYYYPVQGQQEQQPFNQSSNPNYYQPMYFEMPDQYEGEGQGINGNIPPFIQYFQDSNGEVDIDKVISTANQFMKTASQVAPMVKTLNDFVKGFRP</sequence>
<accession>A0A4Y8IEJ8</accession>
<organism evidence="1 2">
    <name type="scientific">Filobacillus milosensis</name>
    <dbReference type="NCBI Taxonomy" id="94137"/>
    <lineage>
        <taxon>Bacteria</taxon>
        <taxon>Bacillati</taxon>
        <taxon>Bacillota</taxon>
        <taxon>Bacilli</taxon>
        <taxon>Bacillales</taxon>
        <taxon>Bacillaceae</taxon>
        <taxon>Filobacillus</taxon>
    </lineage>
</organism>
<protein>
    <submittedName>
        <fullName evidence="1">Uncharacterized protein</fullName>
    </submittedName>
</protein>
<evidence type="ECO:0000313" key="2">
    <source>
        <dbReference type="Proteomes" id="UP000297975"/>
    </source>
</evidence>
<gene>
    <name evidence="1" type="ORF">E3U55_16395</name>
</gene>
<proteinExistence type="predicted"/>
<dbReference type="InterPro" id="IPR025555">
    <property type="entry name" value="YppG"/>
</dbReference>
<dbReference type="AlphaFoldDB" id="A0A4Y8IEJ8"/>
<reference evidence="1 2" key="1">
    <citation type="submission" date="2019-03" db="EMBL/GenBank/DDBJ databases">
        <authorList>
            <person name="He R.-H."/>
        </authorList>
    </citation>
    <scope>NUCLEOTIDE SEQUENCE [LARGE SCALE GENOMIC DNA]</scope>
    <source>
        <strain evidence="2">SH 714</strain>
    </source>
</reference>
<keyword evidence="2" id="KW-1185">Reference proteome</keyword>
<dbReference type="Proteomes" id="UP000297975">
    <property type="component" value="Unassembled WGS sequence"/>
</dbReference>
<dbReference type="OrthoDB" id="2456726at2"/>
<comment type="caution">
    <text evidence="1">The sequence shown here is derived from an EMBL/GenBank/DDBJ whole genome shotgun (WGS) entry which is preliminary data.</text>
</comment>
<name>A0A4Y8IEJ8_9BACI</name>
<evidence type="ECO:0000313" key="1">
    <source>
        <dbReference type="EMBL" id="TFB13225.1"/>
    </source>
</evidence>
<dbReference type="EMBL" id="SOPW01000028">
    <property type="protein sequence ID" value="TFB13225.1"/>
    <property type="molecule type" value="Genomic_DNA"/>
</dbReference>
<dbReference type="Pfam" id="PF14179">
    <property type="entry name" value="YppG"/>
    <property type="match status" value="1"/>
</dbReference>